<evidence type="ECO:0000313" key="1">
    <source>
        <dbReference type="EMBL" id="SFF56128.1"/>
    </source>
</evidence>
<sequence>MKILFLFFVINTFTFTLYAQQKEWFITIVNITDSLEIRINNQTILHTKELGKIKPIWDDTHSKLKLWTNADTLFIGCTEFPANCPFLKPKKVLMQKRNILDAKFKLTFIGKDYKFSIKVNPKDGNYISFFDDYSVKKAFGWWYQQNDEPFEYGYRYYPPKRIK</sequence>
<accession>A0A1I2JPU2</accession>
<gene>
    <name evidence="1" type="ORF">SAMN04488541_105811</name>
</gene>
<organism evidence="1 2">
    <name type="scientific">Thermoflexibacter ruber</name>
    <dbReference type="NCBI Taxonomy" id="1003"/>
    <lineage>
        <taxon>Bacteria</taxon>
        <taxon>Pseudomonadati</taxon>
        <taxon>Bacteroidota</taxon>
        <taxon>Cytophagia</taxon>
        <taxon>Cytophagales</taxon>
        <taxon>Thermoflexibacteraceae</taxon>
        <taxon>Thermoflexibacter</taxon>
    </lineage>
</organism>
<dbReference type="STRING" id="1003.SAMN04488541_105811"/>
<dbReference type="RefSeq" id="WP_091549324.1">
    <property type="nucleotide sequence ID" value="NZ_FONY01000058.1"/>
</dbReference>
<evidence type="ECO:0000313" key="2">
    <source>
        <dbReference type="Proteomes" id="UP000199513"/>
    </source>
</evidence>
<reference evidence="1 2" key="1">
    <citation type="submission" date="2016-10" db="EMBL/GenBank/DDBJ databases">
        <authorList>
            <person name="de Groot N.N."/>
        </authorList>
    </citation>
    <scope>NUCLEOTIDE SEQUENCE [LARGE SCALE GENOMIC DNA]</scope>
    <source>
        <strain>GEY</strain>
        <strain evidence="2">DSM 9560</strain>
    </source>
</reference>
<protein>
    <submittedName>
        <fullName evidence="1">Uncharacterized protein</fullName>
    </submittedName>
</protein>
<dbReference type="AlphaFoldDB" id="A0A1I2JPU2"/>
<dbReference type="EMBL" id="FONY01000058">
    <property type="protein sequence ID" value="SFF56128.1"/>
    <property type="molecule type" value="Genomic_DNA"/>
</dbReference>
<keyword evidence="2" id="KW-1185">Reference proteome</keyword>
<name>A0A1I2JPU2_9BACT</name>
<dbReference type="Proteomes" id="UP000199513">
    <property type="component" value="Unassembled WGS sequence"/>
</dbReference>
<proteinExistence type="predicted"/>